<gene>
    <name evidence="2" type="ORF">ADU74_05495</name>
</gene>
<protein>
    <submittedName>
        <fullName evidence="2">Transporter</fullName>
    </submittedName>
</protein>
<feature type="transmembrane region" description="Helical" evidence="1">
    <location>
        <begin position="288"/>
        <end position="309"/>
    </location>
</feature>
<feature type="transmembrane region" description="Helical" evidence="1">
    <location>
        <begin position="12"/>
        <end position="31"/>
    </location>
</feature>
<feature type="transmembrane region" description="Helical" evidence="1">
    <location>
        <begin position="70"/>
        <end position="89"/>
    </location>
</feature>
<dbReference type="Pfam" id="PF02447">
    <property type="entry name" value="GntP_permease"/>
    <property type="match status" value="1"/>
</dbReference>
<dbReference type="PANTHER" id="PTHR30354">
    <property type="entry name" value="GNT FAMILY GLUCONATE TRANSPORTER"/>
    <property type="match status" value="1"/>
</dbReference>
<feature type="transmembrane region" description="Helical" evidence="1">
    <location>
        <begin position="448"/>
        <end position="471"/>
    </location>
</feature>
<dbReference type="InterPro" id="IPR003474">
    <property type="entry name" value="Glcn_transporter"/>
</dbReference>
<feature type="transmembrane region" description="Helical" evidence="1">
    <location>
        <begin position="190"/>
        <end position="211"/>
    </location>
</feature>
<evidence type="ECO:0000256" key="1">
    <source>
        <dbReference type="SAM" id="Phobius"/>
    </source>
</evidence>
<feature type="transmembrane region" description="Helical" evidence="1">
    <location>
        <begin position="111"/>
        <end position="141"/>
    </location>
</feature>
<dbReference type="AlphaFoldDB" id="A0A9Q1UYJ0"/>
<keyword evidence="1" id="KW-0812">Transmembrane</keyword>
<dbReference type="GO" id="GO:0015128">
    <property type="term" value="F:gluconate transmembrane transporter activity"/>
    <property type="evidence" value="ECO:0007669"/>
    <property type="project" value="InterPro"/>
</dbReference>
<feature type="transmembrane region" description="Helical" evidence="1">
    <location>
        <begin position="37"/>
        <end position="58"/>
    </location>
</feature>
<evidence type="ECO:0000313" key="2">
    <source>
        <dbReference type="EMBL" id="KOA89112.1"/>
    </source>
</evidence>
<dbReference type="EMBL" id="LGVR01000020">
    <property type="protein sequence ID" value="KOA89112.1"/>
    <property type="molecule type" value="Genomic_DNA"/>
</dbReference>
<comment type="caution">
    <text evidence="2">The sequence shown here is derived from an EMBL/GenBank/DDBJ whole genome shotgun (WGS) entry which is preliminary data.</text>
</comment>
<keyword evidence="1" id="KW-1133">Transmembrane helix</keyword>
<evidence type="ECO:0000313" key="3">
    <source>
        <dbReference type="Proteomes" id="UP000037540"/>
    </source>
</evidence>
<dbReference type="PANTHER" id="PTHR30354:SF7">
    <property type="entry name" value="BLL7963 PROTEIN"/>
    <property type="match status" value="1"/>
</dbReference>
<accession>A0A9Q1UYJ0</accession>
<proteinExistence type="predicted"/>
<organism evidence="2 3">
    <name type="scientific">Clostridium botulinum</name>
    <dbReference type="NCBI Taxonomy" id="1491"/>
    <lineage>
        <taxon>Bacteria</taxon>
        <taxon>Bacillati</taxon>
        <taxon>Bacillota</taxon>
        <taxon>Clostridia</taxon>
        <taxon>Eubacteriales</taxon>
        <taxon>Clostridiaceae</taxon>
        <taxon>Clostridium</taxon>
    </lineage>
</organism>
<dbReference type="Proteomes" id="UP000037540">
    <property type="component" value="Unassembled WGS sequence"/>
</dbReference>
<dbReference type="GO" id="GO:0005886">
    <property type="term" value="C:plasma membrane"/>
    <property type="evidence" value="ECO:0007669"/>
    <property type="project" value="TreeGrafter"/>
</dbReference>
<name>A0A9Q1UYJ0_CLOBO</name>
<feature type="transmembrane region" description="Helical" evidence="1">
    <location>
        <begin position="153"/>
        <end position="170"/>
    </location>
</feature>
<sequence length="472" mass="50525">MIFHINNERWRKDVGVISILISLILLMYFAYRGVSVIILSIILALFAVVMNGETHIMVMYTEIFMKAFAAYVKQYFPVFLLGAIFGKIIDDSGSAKAIAKMIAQKLGVQRAVLAVVLSVGILTYGGVSVFVVAFAVYPIAAQLFKEADIPKKLIPASIVLGSFTFTMTAFPGSPQIQNTIPMPYFGTDAYASPILGIIAGMFMFGAGMLWLTYRVKKAKSIGEGYGEDKNETAKTDDSNLPPIWIALLPTILVLILNFTLSKFVFVAGNYNSGYLEKAPYLMKLSNVSGTWSLIIALTISIIVAILFNFKRMKSVVKSLNEGTAGALSAIINTSSVVGYGNVIKILGGFIIIKNVIMQISSNPIISEAISVNILSGITGSASGGMSIALGILGQQYLHMANQIGISPQVLHRVAAIASGGLDSLPHNGGIITLLGVCGMTHKEAYKDIAVCSVIIPIIVLIIIVVLANLGIV</sequence>
<keyword evidence="1" id="KW-0472">Membrane</keyword>
<feature type="transmembrane region" description="Helical" evidence="1">
    <location>
        <begin position="243"/>
        <end position="268"/>
    </location>
</feature>
<reference evidence="2 3" key="1">
    <citation type="submission" date="2015-07" db="EMBL/GenBank/DDBJ databases">
        <title>Draft genome sequences of 17 French Clostridium botulinum group III.</title>
        <authorList>
            <person name="Woudstra C."/>
            <person name="Le Marechal C."/>
            <person name="Souillard R."/>
            <person name="Bayon-Auboyer M.-H."/>
            <person name="Dessouter D."/>
            <person name="Fach P."/>
        </authorList>
    </citation>
    <scope>NUCLEOTIDE SEQUENCE [LARGE SCALE GENOMIC DNA]</scope>
    <source>
        <strain evidence="2 3">12LNRI-CD</strain>
    </source>
</reference>